<evidence type="ECO:0000313" key="2">
    <source>
        <dbReference type="EMBL" id="GAA2014070.1"/>
    </source>
</evidence>
<dbReference type="Pfam" id="PF07883">
    <property type="entry name" value="Cupin_2"/>
    <property type="match status" value="1"/>
</dbReference>
<protein>
    <recommendedName>
        <fullName evidence="1">Cupin type-2 domain-containing protein</fullName>
    </recommendedName>
</protein>
<sequence>MFGPGEGTHFQARGSEMVFKALASTTHGSFSFMERDLPPGGRRPPRHVHVGADEAFYVLRGEVTFSLDEETATRGAGSFVLVPGGVMHSFGNEGTETAGVLIVHAPAMDGYFRELHELWSDPDAAPTREQEMELMARHGMRPESAS</sequence>
<name>A0ABP5F4W7_9ACTN</name>
<accession>A0ABP5F4W7</accession>
<keyword evidence="3" id="KW-1185">Reference proteome</keyword>
<proteinExistence type="predicted"/>
<dbReference type="Gene3D" id="2.60.120.10">
    <property type="entry name" value="Jelly Rolls"/>
    <property type="match status" value="1"/>
</dbReference>
<dbReference type="InterPro" id="IPR013096">
    <property type="entry name" value="Cupin_2"/>
</dbReference>
<reference evidence="3" key="1">
    <citation type="journal article" date="2019" name="Int. J. Syst. Evol. Microbiol.">
        <title>The Global Catalogue of Microorganisms (GCM) 10K type strain sequencing project: providing services to taxonomists for standard genome sequencing and annotation.</title>
        <authorList>
            <consortium name="The Broad Institute Genomics Platform"/>
            <consortium name="The Broad Institute Genome Sequencing Center for Infectious Disease"/>
            <person name="Wu L."/>
            <person name="Ma J."/>
        </authorList>
    </citation>
    <scope>NUCLEOTIDE SEQUENCE [LARGE SCALE GENOMIC DNA]</scope>
    <source>
        <strain evidence="3">JCM 16014</strain>
    </source>
</reference>
<dbReference type="PANTHER" id="PTHR36440:SF1">
    <property type="entry name" value="PUTATIVE (AFU_ORTHOLOGUE AFUA_8G07350)-RELATED"/>
    <property type="match status" value="1"/>
</dbReference>
<dbReference type="InterPro" id="IPR053146">
    <property type="entry name" value="QDO-like"/>
</dbReference>
<gene>
    <name evidence="2" type="ORF">GCM10009839_06180</name>
</gene>
<evidence type="ECO:0000313" key="3">
    <source>
        <dbReference type="Proteomes" id="UP001500751"/>
    </source>
</evidence>
<dbReference type="EMBL" id="BAAAQN010000003">
    <property type="protein sequence ID" value="GAA2014070.1"/>
    <property type="molecule type" value="Genomic_DNA"/>
</dbReference>
<dbReference type="PANTHER" id="PTHR36440">
    <property type="entry name" value="PUTATIVE (AFU_ORTHOLOGUE AFUA_8G07350)-RELATED"/>
    <property type="match status" value="1"/>
</dbReference>
<evidence type="ECO:0000259" key="1">
    <source>
        <dbReference type="Pfam" id="PF07883"/>
    </source>
</evidence>
<dbReference type="InterPro" id="IPR011051">
    <property type="entry name" value="RmlC_Cupin_sf"/>
</dbReference>
<dbReference type="Proteomes" id="UP001500751">
    <property type="component" value="Unassembled WGS sequence"/>
</dbReference>
<dbReference type="SUPFAM" id="SSF51182">
    <property type="entry name" value="RmlC-like cupins"/>
    <property type="match status" value="1"/>
</dbReference>
<dbReference type="InterPro" id="IPR014710">
    <property type="entry name" value="RmlC-like_jellyroll"/>
</dbReference>
<organism evidence="2 3">
    <name type="scientific">Catenulispora yoronensis</name>
    <dbReference type="NCBI Taxonomy" id="450799"/>
    <lineage>
        <taxon>Bacteria</taxon>
        <taxon>Bacillati</taxon>
        <taxon>Actinomycetota</taxon>
        <taxon>Actinomycetes</taxon>
        <taxon>Catenulisporales</taxon>
        <taxon>Catenulisporaceae</taxon>
        <taxon>Catenulispora</taxon>
    </lineage>
</organism>
<feature type="domain" description="Cupin type-2" evidence="1">
    <location>
        <begin position="36"/>
        <end position="103"/>
    </location>
</feature>
<comment type="caution">
    <text evidence="2">The sequence shown here is derived from an EMBL/GenBank/DDBJ whole genome shotgun (WGS) entry which is preliminary data.</text>
</comment>